<name>A0A8J3NSH8_9ACTN</name>
<comment type="caution">
    <text evidence="2">The sequence shown here is derived from an EMBL/GenBank/DDBJ whole genome shotgun (WGS) entry which is preliminary data.</text>
</comment>
<dbReference type="Proteomes" id="UP000619293">
    <property type="component" value="Unassembled WGS sequence"/>
</dbReference>
<evidence type="ECO:0000256" key="1">
    <source>
        <dbReference type="SAM" id="MobiDB-lite"/>
    </source>
</evidence>
<evidence type="ECO:0000313" key="2">
    <source>
        <dbReference type="EMBL" id="GIF91060.1"/>
    </source>
</evidence>
<evidence type="ECO:0000313" key="3">
    <source>
        <dbReference type="Proteomes" id="UP000619293"/>
    </source>
</evidence>
<sequence>MTSTSHGTAKNVIRVPMFETASAAISLTRSARCCFGDVSKPDQAARTGSVKVSSTADSPPVALSGGKHSIEPRRCERRTYTRGGVCWYAACVPESPKPPTAADYADSDPP</sequence>
<keyword evidence="3" id="KW-1185">Reference proteome</keyword>
<accession>A0A8J3NSH8</accession>
<proteinExistence type="predicted"/>
<gene>
    <name evidence="2" type="ORF">Cch02nite_45040</name>
</gene>
<feature type="region of interest" description="Disordered" evidence="1">
    <location>
        <begin position="41"/>
        <end position="68"/>
    </location>
</feature>
<reference evidence="2 3" key="1">
    <citation type="submission" date="2021-01" db="EMBL/GenBank/DDBJ databases">
        <title>Whole genome shotgun sequence of Catellatospora chokoriensis NBRC 107358.</title>
        <authorList>
            <person name="Komaki H."/>
            <person name="Tamura T."/>
        </authorList>
    </citation>
    <scope>NUCLEOTIDE SEQUENCE [LARGE SCALE GENOMIC DNA]</scope>
    <source>
        <strain evidence="2 3">NBRC 107358</strain>
    </source>
</reference>
<protein>
    <submittedName>
        <fullName evidence="2">Uncharacterized protein</fullName>
    </submittedName>
</protein>
<organism evidence="2 3">
    <name type="scientific">Catellatospora chokoriensis</name>
    <dbReference type="NCBI Taxonomy" id="310353"/>
    <lineage>
        <taxon>Bacteria</taxon>
        <taxon>Bacillati</taxon>
        <taxon>Actinomycetota</taxon>
        <taxon>Actinomycetes</taxon>
        <taxon>Micromonosporales</taxon>
        <taxon>Micromonosporaceae</taxon>
        <taxon>Catellatospora</taxon>
    </lineage>
</organism>
<dbReference type="EMBL" id="BONG01000028">
    <property type="protein sequence ID" value="GIF91060.1"/>
    <property type="molecule type" value="Genomic_DNA"/>
</dbReference>
<dbReference type="AlphaFoldDB" id="A0A8J3NSH8"/>